<feature type="compositionally biased region" description="Basic and acidic residues" evidence="1">
    <location>
        <begin position="36"/>
        <end position="51"/>
    </location>
</feature>
<dbReference type="RefSeq" id="WP_088910147.1">
    <property type="nucleotide sequence ID" value="NZ_CP018145.1"/>
</dbReference>
<feature type="region of interest" description="Disordered" evidence="1">
    <location>
        <begin position="21"/>
        <end position="51"/>
    </location>
</feature>
<sequence length="202" mass="22803">MRKWVCMTVMAGLIVGGCSPDTSVSTDTKQQPVTEQKQEEGKSGGDQKQEKQTATVRQIILDEQFLQMLTKNEISGFDIHIGMKRDEVSALYGKVTKQDYWDGGRYEVFEKLESALIYFDGQDRVYGIDLAGLHLNETNLDTIRKNLGAPVSEEKSMADEDYVMFFEAGDNSVFISAKDEKSPADKIRIINKKMIEESPQKE</sequence>
<dbReference type="AlphaFoldDB" id="A0A220MNS4"/>
<dbReference type="EMBL" id="CP018145">
    <property type="protein sequence ID" value="ASJ56593.1"/>
    <property type="molecule type" value="Genomic_DNA"/>
</dbReference>
<dbReference type="KEGG" id="bfm:BP422_25475"/>
<gene>
    <name evidence="2" type="ORF">BP422_25475</name>
</gene>
<dbReference type="PROSITE" id="PS51257">
    <property type="entry name" value="PROKAR_LIPOPROTEIN"/>
    <property type="match status" value="1"/>
</dbReference>
<organism evidence="2 3">
    <name type="scientific">Brevibacillus formosus</name>
    <dbReference type="NCBI Taxonomy" id="54913"/>
    <lineage>
        <taxon>Bacteria</taxon>
        <taxon>Bacillati</taxon>
        <taxon>Bacillota</taxon>
        <taxon>Bacilli</taxon>
        <taxon>Bacillales</taxon>
        <taxon>Paenibacillaceae</taxon>
        <taxon>Brevibacillus</taxon>
    </lineage>
</organism>
<reference evidence="2 3" key="1">
    <citation type="submission" date="2016-11" db="EMBL/GenBank/DDBJ databases">
        <authorList>
            <person name="Jaros S."/>
            <person name="Januszkiewicz K."/>
            <person name="Wedrychowicz H."/>
        </authorList>
    </citation>
    <scope>NUCLEOTIDE SEQUENCE [LARGE SCALE GENOMIC DNA]</scope>
    <source>
        <strain evidence="2 3">NF2</strain>
    </source>
</reference>
<evidence type="ECO:0000313" key="3">
    <source>
        <dbReference type="Proteomes" id="UP000197781"/>
    </source>
</evidence>
<name>A0A220MNS4_9BACL</name>
<dbReference type="Proteomes" id="UP000197781">
    <property type="component" value="Chromosome"/>
</dbReference>
<feature type="compositionally biased region" description="Polar residues" evidence="1">
    <location>
        <begin position="21"/>
        <end position="35"/>
    </location>
</feature>
<evidence type="ECO:0008006" key="4">
    <source>
        <dbReference type="Google" id="ProtNLM"/>
    </source>
</evidence>
<accession>A0A220MNS4</accession>
<evidence type="ECO:0000313" key="2">
    <source>
        <dbReference type="EMBL" id="ASJ56593.1"/>
    </source>
</evidence>
<evidence type="ECO:0000256" key="1">
    <source>
        <dbReference type="SAM" id="MobiDB-lite"/>
    </source>
</evidence>
<protein>
    <recommendedName>
        <fullName evidence="4">DUF4309 domain-containing protein</fullName>
    </recommendedName>
</protein>
<proteinExistence type="predicted"/>